<dbReference type="EMBL" id="BAET01000030">
    <property type="protein sequence ID" value="GAB56602.1"/>
    <property type="molecule type" value="Genomic_DNA"/>
</dbReference>
<dbReference type="OrthoDB" id="9780520at2"/>
<dbReference type="STRING" id="56804.BAE46_09155"/>
<protein>
    <submittedName>
        <fullName evidence="2">Quinone-oxidoreductase homolog, chloroplastic</fullName>
    </submittedName>
</protein>
<dbReference type="Proteomes" id="UP000053586">
    <property type="component" value="Unassembled WGS sequence"/>
</dbReference>
<comment type="caution">
    <text evidence="2">The sequence shown here is derived from an EMBL/GenBank/DDBJ whole genome shotgun (WGS) entry which is preliminary data.</text>
</comment>
<keyword evidence="3" id="KW-1185">Reference proteome</keyword>
<dbReference type="Pfam" id="PF13602">
    <property type="entry name" value="ADH_zinc_N_2"/>
    <property type="match status" value="1"/>
</dbReference>
<dbReference type="InterPro" id="IPR050700">
    <property type="entry name" value="YIM1/Zinc_Alcohol_DH_Fams"/>
</dbReference>
<dbReference type="InterPro" id="IPR036291">
    <property type="entry name" value="NAD(P)-bd_dom_sf"/>
</dbReference>
<dbReference type="SUPFAM" id="SSF50129">
    <property type="entry name" value="GroES-like"/>
    <property type="match status" value="1"/>
</dbReference>
<evidence type="ECO:0000313" key="3">
    <source>
        <dbReference type="Proteomes" id="UP000053586"/>
    </source>
</evidence>
<dbReference type="Gene3D" id="3.40.50.720">
    <property type="entry name" value="NAD(P)-binding Rossmann-like Domain"/>
    <property type="match status" value="1"/>
</dbReference>
<dbReference type="Pfam" id="PF08240">
    <property type="entry name" value="ADH_N"/>
    <property type="match status" value="1"/>
</dbReference>
<dbReference type="RefSeq" id="WP_006006917.1">
    <property type="nucleotide sequence ID" value="NZ_BAET01000030.1"/>
</dbReference>
<dbReference type="SMART" id="SM00829">
    <property type="entry name" value="PKS_ER"/>
    <property type="match status" value="1"/>
</dbReference>
<dbReference type="PANTHER" id="PTHR11695">
    <property type="entry name" value="ALCOHOL DEHYDROGENASE RELATED"/>
    <property type="match status" value="1"/>
</dbReference>
<proteinExistence type="predicted"/>
<dbReference type="InterPro" id="IPR013154">
    <property type="entry name" value="ADH-like_N"/>
</dbReference>
<organism evidence="2 3">
    <name type="scientific">Glaciecola punicea ACAM 611</name>
    <dbReference type="NCBI Taxonomy" id="1121923"/>
    <lineage>
        <taxon>Bacteria</taxon>
        <taxon>Pseudomonadati</taxon>
        <taxon>Pseudomonadota</taxon>
        <taxon>Gammaproteobacteria</taxon>
        <taxon>Alteromonadales</taxon>
        <taxon>Alteromonadaceae</taxon>
        <taxon>Glaciecola</taxon>
    </lineage>
</organism>
<name>H5TE75_9ALTE</name>
<dbReference type="InterPro" id="IPR011032">
    <property type="entry name" value="GroES-like_sf"/>
</dbReference>
<dbReference type="GO" id="GO:0016491">
    <property type="term" value="F:oxidoreductase activity"/>
    <property type="evidence" value="ECO:0007669"/>
    <property type="project" value="InterPro"/>
</dbReference>
<reference evidence="2 3" key="2">
    <citation type="journal article" date="2017" name="Antonie Van Leeuwenhoek">
        <title>Rhizobium rhizosphaerae sp. nov., a novel species isolated from rice rhizosphere.</title>
        <authorList>
            <person name="Zhao J.J."/>
            <person name="Zhang J."/>
            <person name="Zhang R.J."/>
            <person name="Zhang C.W."/>
            <person name="Yin H.Q."/>
            <person name="Zhang X.X."/>
        </authorList>
    </citation>
    <scope>NUCLEOTIDE SEQUENCE [LARGE SCALE GENOMIC DNA]</scope>
    <source>
        <strain evidence="2 3">ACAM 611</strain>
    </source>
</reference>
<dbReference type="InterPro" id="IPR020843">
    <property type="entry name" value="ER"/>
</dbReference>
<sequence>MKAIIFDKFGDSSVLKTSDITLPDLNNDEVTVAIAFTSVNPVDAKIRAGHLVEMLSHKLPIVPGWDVAGKVTAVGSAVSSFKVGDEVYAYARKAEVHDGTYAEFINLSESAVALKPSTLKLSAAAAIPLVGLTAHQSLFNTADLKKGETVFITAGAGGVGSLAIQFAKVQGATVITTASSKNHDYLKTLGADHTIDYTKGNVVESVRKIAPQGVDVVFDASGGDSLDEAWLTIKKGGRLVSIVQPPDENKARELGVQATFVFVEPSGAELKEIAQLIDAKKVKTPTINIRSVKEAAKAQDENEQRKTQGKVVLAIDF</sequence>
<gene>
    <name evidence="2" type="ORF">GPUN_2487</name>
</gene>
<dbReference type="PANTHER" id="PTHR11695:SF294">
    <property type="entry name" value="RETICULON-4-INTERACTING PROTEIN 1, MITOCHONDRIAL"/>
    <property type="match status" value="1"/>
</dbReference>
<reference evidence="2 3" key="1">
    <citation type="journal article" date="2012" name="J. Bacteriol.">
        <title>Genome sequence of proteorhodopsin-containing sea ice bacterium Glaciecola punicea ACAM 611T.</title>
        <authorList>
            <person name="Qin Q.-L."/>
            <person name="Xie B.-B."/>
            <person name="Shu Y.-L."/>
            <person name="Rong J.-C."/>
            <person name="Zhao D.-L."/>
            <person name="Zhang X.-Y."/>
            <person name="Chen X.-L."/>
            <person name="Zhou B.-C."/>
            <person name="Zhanga Y.-Z."/>
        </authorList>
    </citation>
    <scope>NUCLEOTIDE SEQUENCE [LARGE SCALE GENOMIC DNA]</scope>
    <source>
        <strain evidence="2 3">ACAM 611</strain>
    </source>
</reference>
<dbReference type="CDD" id="cd05289">
    <property type="entry name" value="MDR_like_2"/>
    <property type="match status" value="1"/>
</dbReference>
<dbReference type="Gene3D" id="3.90.180.10">
    <property type="entry name" value="Medium-chain alcohol dehydrogenases, catalytic domain"/>
    <property type="match status" value="1"/>
</dbReference>
<evidence type="ECO:0000259" key="1">
    <source>
        <dbReference type="SMART" id="SM00829"/>
    </source>
</evidence>
<feature type="domain" description="Enoyl reductase (ER)" evidence="1">
    <location>
        <begin position="10"/>
        <end position="313"/>
    </location>
</feature>
<dbReference type="AlphaFoldDB" id="H5TE75"/>
<dbReference type="SUPFAM" id="SSF51735">
    <property type="entry name" value="NAD(P)-binding Rossmann-fold domains"/>
    <property type="match status" value="1"/>
</dbReference>
<accession>H5TE75</accession>
<evidence type="ECO:0000313" key="2">
    <source>
        <dbReference type="EMBL" id="GAB56602.1"/>
    </source>
</evidence>
<dbReference type="eggNOG" id="COG0604">
    <property type="taxonomic scope" value="Bacteria"/>
</dbReference>